<dbReference type="Pfam" id="PF12706">
    <property type="entry name" value="Lactamase_B_2"/>
    <property type="match status" value="1"/>
</dbReference>
<keyword evidence="3" id="KW-1185">Reference proteome</keyword>
<proteinExistence type="predicted"/>
<evidence type="ECO:0000259" key="1">
    <source>
        <dbReference type="Pfam" id="PF12706"/>
    </source>
</evidence>
<dbReference type="AlphaFoldDB" id="A0A3P1SD95"/>
<dbReference type="OrthoDB" id="9800940at2"/>
<evidence type="ECO:0000313" key="2">
    <source>
        <dbReference type="EMBL" id="RRC95281.1"/>
    </source>
</evidence>
<protein>
    <submittedName>
        <fullName evidence="2">MBL fold metallo-hydrolase</fullName>
    </submittedName>
</protein>
<dbReference type="Gene3D" id="3.60.15.10">
    <property type="entry name" value="Ribonuclease Z/Hydroxyacylglutathione hydrolase-like"/>
    <property type="match status" value="1"/>
</dbReference>
<dbReference type="PANTHER" id="PTHR46018:SF4">
    <property type="entry name" value="METALLO-HYDROLASE YHFI-RELATED"/>
    <property type="match status" value="1"/>
</dbReference>
<keyword evidence="2" id="KW-0378">Hydrolase</keyword>
<accession>A0A3P1SD95</accession>
<dbReference type="CDD" id="cd07716">
    <property type="entry name" value="RNaseZ_short-form-like_MBL-fold"/>
    <property type="match status" value="1"/>
</dbReference>
<evidence type="ECO:0000313" key="3">
    <source>
        <dbReference type="Proteomes" id="UP000280444"/>
    </source>
</evidence>
<dbReference type="EMBL" id="RQZF01000005">
    <property type="protein sequence ID" value="RRC95281.1"/>
    <property type="molecule type" value="Genomic_DNA"/>
</dbReference>
<organism evidence="2 3">
    <name type="scientific">Schaalia canis</name>
    <dbReference type="NCBI Taxonomy" id="100469"/>
    <lineage>
        <taxon>Bacteria</taxon>
        <taxon>Bacillati</taxon>
        <taxon>Actinomycetota</taxon>
        <taxon>Actinomycetes</taxon>
        <taxon>Actinomycetales</taxon>
        <taxon>Actinomycetaceae</taxon>
        <taxon>Schaalia</taxon>
    </lineage>
</organism>
<dbReference type="Proteomes" id="UP000280444">
    <property type="component" value="Unassembled WGS sequence"/>
</dbReference>
<dbReference type="PANTHER" id="PTHR46018">
    <property type="entry name" value="ZINC PHOSPHODIESTERASE ELAC PROTEIN 1"/>
    <property type="match status" value="1"/>
</dbReference>
<sequence length="274" mass="29363">MKLTVIGCTGSMSGPKSAASCYLVQATGFDPTTGTERVWNVALDLGPGSFGALWKHIDPSDLDAVIFSHCHADHMGDVISLHVHRRWGPARGKAPLLLAGTSNLLDRIRQIDGCPPDEDYALDFRIHTLQADEILECGPLRITPVEGWHSVPSFGVRVEGPSEHTAHHETAGTQEPSTVSMLYTGDTDLCPTMIEGARGVDLLLSEAGFTQTDDVEGIHMNGVKVGRLASEAGVGQLVVTHIQPWTDPAVVVDEVRQTWSGPLEVAVSDAVYAL</sequence>
<dbReference type="InterPro" id="IPR036866">
    <property type="entry name" value="RibonucZ/Hydroxyglut_hydro"/>
</dbReference>
<dbReference type="SUPFAM" id="SSF56281">
    <property type="entry name" value="Metallo-hydrolase/oxidoreductase"/>
    <property type="match status" value="1"/>
</dbReference>
<gene>
    <name evidence="2" type="ORF">EII11_06505</name>
</gene>
<feature type="domain" description="Metallo-beta-lactamase" evidence="1">
    <location>
        <begin position="56"/>
        <end position="242"/>
    </location>
</feature>
<reference evidence="2 3" key="1">
    <citation type="submission" date="2018-11" db="EMBL/GenBank/DDBJ databases">
        <title>Genomes From Bacteria Associated with the Canine Oral Cavity: a Test Case for Automated Genome-Based Taxonomic Assignment.</title>
        <authorList>
            <person name="Coil D.A."/>
            <person name="Jospin G."/>
            <person name="Darling A.E."/>
            <person name="Wallis C."/>
            <person name="Davis I.J."/>
            <person name="Harris S."/>
            <person name="Eisen J.A."/>
            <person name="Holcombe L.J."/>
            <person name="O'Flynn C."/>
        </authorList>
    </citation>
    <scope>NUCLEOTIDE SEQUENCE [LARGE SCALE GENOMIC DNA]</scope>
    <source>
        <strain evidence="2 3">OH770</strain>
    </source>
</reference>
<comment type="caution">
    <text evidence="2">The sequence shown here is derived from an EMBL/GenBank/DDBJ whole genome shotgun (WGS) entry which is preliminary data.</text>
</comment>
<name>A0A3P1SD95_9ACTO</name>
<dbReference type="InterPro" id="IPR001279">
    <property type="entry name" value="Metallo-B-lactamas"/>
</dbReference>
<dbReference type="GO" id="GO:0042781">
    <property type="term" value="F:3'-tRNA processing endoribonuclease activity"/>
    <property type="evidence" value="ECO:0007669"/>
    <property type="project" value="TreeGrafter"/>
</dbReference>
<dbReference type="RefSeq" id="WP_124870397.1">
    <property type="nucleotide sequence ID" value="NZ_RQZF01000005.1"/>
</dbReference>